<dbReference type="OrthoDB" id="9804091at2"/>
<dbReference type="EMBL" id="UGGU01000003">
    <property type="protein sequence ID" value="STO30967.1"/>
    <property type="molecule type" value="Genomic_DNA"/>
</dbReference>
<dbReference type="AlphaFoldDB" id="A0A377GVE5"/>
<keyword evidence="1" id="KW-1133">Transmembrane helix</keyword>
<gene>
    <name evidence="3" type="primary">pgpA</name>
    <name evidence="3" type="ORF">NCTC10723_00399</name>
</gene>
<reference evidence="3 4" key="1">
    <citation type="submission" date="2018-06" db="EMBL/GenBank/DDBJ databases">
        <authorList>
            <consortium name="Pathogen Informatics"/>
            <person name="Doyle S."/>
        </authorList>
    </citation>
    <scope>NUCLEOTIDE SEQUENCE [LARGE SCALE GENOMIC DNA]</scope>
    <source>
        <strain evidence="3 4">NCTC10723</strain>
    </source>
</reference>
<dbReference type="CDD" id="cd06971">
    <property type="entry name" value="PgpA"/>
    <property type="match status" value="1"/>
</dbReference>
<keyword evidence="4" id="KW-1185">Reference proteome</keyword>
<feature type="transmembrane region" description="Helical" evidence="1">
    <location>
        <begin position="90"/>
        <end position="119"/>
    </location>
</feature>
<dbReference type="GO" id="GO:0008962">
    <property type="term" value="F:phosphatidylglycerophosphatase activity"/>
    <property type="evidence" value="ECO:0007669"/>
    <property type="project" value="UniProtKB-EC"/>
</dbReference>
<accession>A0A377GVE5</accession>
<dbReference type="PIRSF" id="PIRSF006162">
    <property type="entry name" value="PgpA"/>
    <property type="match status" value="1"/>
</dbReference>
<dbReference type="SUPFAM" id="SSF101307">
    <property type="entry name" value="YutG-like"/>
    <property type="match status" value="1"/>
</dbReference>
<protein>
    <submittedName>
        <fullName evidence="3">Phosphatidylglycerophosphatase A</fullName>
        <ecNumber evidence="3">3.1.3.27</ecNumber>
    </submittedName>
</protein>
<feature type="transmembrane region" description="Helical" evidence="1">
    <location>
        <begin position="147"/>
        <end position="164"/>
    </location>
</feature>
<dbReference type="GO" id="GO:0006629">
    <property type="term" value="P:lipid metabolic process"/>
    <property type="evidence" value="ECO:0007669"/>
    <property type="project" value="InterPro"/>
</dbReference>
<feature type="transmembrane region" description="Helical" evidence="1">
    <location>
        <begin position="21"/>
        <end position="40"/>
    </location>
</feature>
<dbReference type="InterPro" id="IPR026037">
    <property type="entry name" value="PgpA"/>
</dbReference>
<dbReference type="Pfam" id="PF04608">
    <property type="entry name" value="PgpA"/>
    <property type="match status" value="1"/>
</dbReference>
<evidence type="ECO:0000313" key="3">
    <source>
        <dbReference type="EMBL" id="STO30967.1"/>
    </source>
</evidence>
<dbReference type="InterPro" id="IPR007686">
    <property type="entry name" value="YutG/PgpA"/>
</dbReference>
<proteinExistence type="predicted"/>
<name>A0A377GVE5_9FUSO</name>
<feature type="domain" description="YutG/PgpA" evidence="2">
    <location>
        <begin position="9"/>
        <end position="160"/>
    </location>
</feature>
<dbReference type="Proteomes" id="UP000255328">
    <property type="component" value="Unassembled WGS sequence"/>
</dbReference>
<evidence type="ECO:0000256" key="1">
    <source>
        <dbReference type="SAM" id="Phobius"/>
    </source>
</evidence>
<keyword evidence="3" id="KW-0378">Hydrolase</keyword>
<dbReference type="EC" id="3.1.3.27" evidence="3"/>
<evidence type="ECO:0000259" key="2">
    <source>
        <dbReference type="Pfam" id="PF04608"/>
    </source>
</evidence>
<evidence type="ECO:0000313" key="4">
    <source>
        <dbReference type="Proteomes" id="UP000255328"/>
    </source>
</evidence>
<dbReference type="InterPro" id="IPR036681">
    <property type="entry name" value="PgpA-like_sf"/>
</dbReference>
<dbReference type="PANTHER" id="PTHR36305">
    <property type="entry name" value="PHOSPHATIDYLGLYCEROPHOSPHATASE A"/>
    <property type="match status" value="1"/>
</dbReference>
<keyword evidence="1" id="KW-0812">Transmembrane</keyword>
<sequence>MNRRIVRNLGTWFGLGDMPKAPGTFGTLGGIPVFIVLSFIRGFFPNNMVYNSFYFMFLMTFFGVAVYVSDVCEREIFKKEDPQNVVIDEVLGYLTTLFLINPVGVFQNLIAMGIAFIIFRFLDISKIGPIDKAQHFDNGLGVVLDDFLAGVIGNFIMVCIWTIFF</sequence>
<dbReference type="RefSeq" id="WP_115268856.1">
    <property type="nucleotide sequence ID" value="NZ_CASFEE010000001.1"/>
</dbReference>
<keyword evidence="1" id="KW-0472">Membrane</keyword>
<organism evidence="3 4">
    <name type="scientific">Fusobacterium necrogenes</name>
    <dbReference type="NCBI Taxonomy" id="858"/>
    <lineage>
        <taxon>Bacteria</taxon>
        <taxon>Fusobacteriati</taxon>
        <taxon>Fusobacteriota</taxon>
        <taxon>Fusobacteriia</taxon>
        <taxon>Fusobacteriales</taxon>
        <taxon>Fusobacteriaceae</taxon>
        <taxon>Fusobacterium</taxon>
    </lineage>
</organism>
<feature type="transmembrane region" description="Helical" evidence="1">
    <location>
        <begin position="52"/>
        <end position="69"/>
    </location>
</feature>
<dbReference type="PANTHER" id="PTHR36305:SF1">
    <property type="entry name" value="PHOSPHATIDYLGLYCEROPHOSPHATASE A"/>
    <property type="match status" value="1"/>
</dbReference>